<evidence type="ECO:0000313" key="1">
    <source>
        <dbReference type="EMBL" id="SVC56617.1"/>
    </source>
</evidence>
<dbReference type="AlphaFoldDB" id="A0A382N8S3"/>
<gene>
    <name evidence="1" type="ORF">METZ01_LOCUS309471</name>
</gene>
<reference evidence="1" key="1">
    <citation type="submission" date="2018-05" db="EMBL/GenBank/DDBJ databases">
        <authorList>
            <person name="Lanie J.A."/>
            <person name="Ng W.-L."/>
            <person name="Kazmierczak K.M."/>
            <person name="Andrzejewski T.M."/>
            <person name="Davidsen T.M."/>
            <person name="Wayne K.J."/>
            <person name="Tettelin H."/>
            <person name="Glass J.I."/>
            <person name="Rusch D."/>
            <person name="Podicherti R."/>
            <person name="Tsui H.-C.T."/>
            <person name="Winkler M.E."/>
        </authorList>
    </citation>
    <scope>NUCLEOTIDE SEQUENCE</scope>
</reference>
<organism evidence="1">
    <name type="scientific">marine metagenome</name>
    <dbReference type="NCBI Taxonomy" id="408172"/>
    <lineage>
        <taxon>unclassified sequences</taxon>
        <taxon>metagenomes</taxon>
        <taxon>ecological metagenomes</taxon>
    </lineage>
</organism>
<accession>A0A382N8S3</accession>
<name>A0A382N8S3_9ZZZZ</name>
<feature type="non-terminal residue" evidence="1">
    <location>
        <position position="58"/>
    </location>
</feature>
<protein>
    <submittedName>
        <fullName evidence="1">Uncharacterized protein</fullName>
    </submittedName>
</protein>
<sequence>MSITTFESLVYPLEMRPENFYPEAMCFTIKKRIGLSLKAIEEETGEAFGTVRTKIVQQ</sequence>
<proteinExistence type="predicted"/>
<dbReference type="EMBL" id="UINC01098246">
    <property type="protein sequence ID" value="SVC56617.1"/>
    <property type="molecule type" value="Genomic_DNA"/>
</dbReference>